<dbReference type="InterPro" id="IPR032710">
    <property type="entry name" value="NTF2-like_dom_sf"/>
</dbReference>
<reference evidence="3 5" key="2">
    <citation type="submission" date="2024-05" db="EMBL/GenBank/DDBJ databases">
        <authorList>
            <person name="De Oliveira J.P."/>
            <person name="Noriler S.A."/>
            <person name="De Oliveira A.G."/>
            <person name="Sipoli D.S."/>
        </authorList>
    </citation>
    <scope>NUCLEOTIDE SEQUENCE [LARGE SCALE GENOMIC DNA]</scope>
    <source>
        <strain evidence="3 5">LABIM192</strain>
    </source>
</reference>
<sequence>MIRADTPRQALDGYKLALATHDWRQVAPWLHEDACFVFSDGTFKGKPAVCEAIRQTFEAIRGEDYRIDDLHWTHIGDAFAACVYAFAWRGLVDGQPAEGRGRGSCALIKDERGWRLLQEHLGPPAES</sequence>
<evidence type="ECO:0000259" key="1">
    <source>
        <dbReference type="Pfam" id="PF13474"/>
    </source>
</evidence>
<protein>
    <submittedName>
        <fullName evidence="2">Nuclear transport factor 2 family protein</fullName>
    </submittedName>
</protein>
<organism evidence="2 4">
    <name type="scientific">Chromobacterium phragmitis</name>
    <dbReference type="NCBI Taxonomy" id="2202141"/>
    <lineage>
        <taxon>Bacteria</taxon>
        <taxon>Pseudomonadati</taxon>
        <taxon>Pseudomonadota</taxon>
        <taxon>Betaproteobacteria</taxon>
        <taxon>Neisseriales</taxon>
        <taxon>Chromobacteriaceae</taxon>
        <taxon>Chromobacterium</taxon>
    </lineage>
</organism>
<dbReference type="RefSeq" id="WP_114063186.1">
    <property type="nucleotide sequence ID" value="NZ_CP029495.1"/>
</dbReference>
<dbReference type="EMBL" id="CP029554">
    <property type="protein sequence ID" value="AXE33519.1"/>
    <property type="molecule type" value="Genomic_DNA"/>
</dbReference>
<evidence type="ECO:0000313" key="5">
    <source>
        <dbReference type="Proteomes" id="UP001462502"/>
    </source>
</evidence>
<evidence type="ECO:0000313" key="3">
    <source>
        <dbReference type="EMBL" id="MEO9382837.1"/>
    </source>
</evidence>
<dbReference type="Proteomes" id="UP001462502">
    <property type="component" value="Unassembled WGS sequence"/>
</dbReference>
<keyword evidence="5" id="KW-1185">Reference proteome</keyword>
<dbReference type="SUPFAM" id="SSF54427">
    <property type="entry name" value="NTF2-like"/>
    <property type="match status" value="1"/>
</dbReference>
<name>A0A344UE21_9NEIS</name>
<dbReference type="EMBL" id="JBDXMI010000001">
    <property type="protein sequence ID" value="MEO9382837.1"/>
    <property type="molecule type" value="Genomic_DNA"/>
</dbReference>
<dbReference type="Proteomes" id="UP000252038">
    <property type="component" value="Chromosome"/>
</dbReference>
<feature type="domain" description="SnoaL-like" evidence="1">
    <location>
        <begin position="9"/>
        <end position="125"/>
    </location>
</feature>
<evidence type="ECO:0000313" key="4">
    <source>
        <dbReference type="Proteomes" id="UP000252038"/>
    </source>
</evidence>
<evidence type="ECO:0000313" key="2">
    <source>
        <dbReference type="EMBL" id="AXE33519.1"/>
    </source>
</evidence>
<accession>A0A344UE21</accession>
<dbReference type="KEGG" id="chri:DK842_20820"/>
<gene>
    <name evidence="3" type="ORF">ABI908_01735</name>
    <name evidence="2" type="ORF">DK843_03810</name>
</gene>
<dbReference type="Gene3D" id="3.10.450.50">
    <property type="match status" value="1"/>
</dbReference>
<reference evidence="2 4" key="1">
    <citation type="submission" date="2018-05" db="EMBL/GenBank/DDBJ databases">
        <title>Genome sequencing, assembly and analysis of the novel insecticidal bacterium, Chromobacterium phragmitis.</title>
        <authorList>
            <person name="Sparks M.E."/>
            <person name="Blackburn M.B."/>
            <person name="Gundersen-Rindal D.E."/>
        </authorList>
    </citation>
    <scope>NUCLEOTIDE SEQUENCE [LARGE SCALE GENOMIC DNA]</scope>
    <source>
        <strain evidence="2">IIBBL 274-1</strain>
    </source>
</reference>
<proteinExistence type="predicted"/>
<dbReference type="InterPro" id="IPR037401">
    <property type="entry name" value="SnoaL-like"/>
</dbReference>
<dbReference type="Pfam" id="PF13474">
    <property type="entry name" value="SnoaL_3"/>
    <property type="match status" value="1"/>
</dbReference>
<dbReference type="OrthoDB" id="9152983at2"/>
<dbReference type="AlphaFoldDB" id="A0A344UE21"/>
<dbReference type="KEGG" id="chrb:DK843_03810"/>